<dbReference type="InterPro" id="IPR046341">
    <property type="entry name" value="SET_dom_sf"/>
</dbReference>
<evidence type="ECO:0000259" key="2">
    <source>
        <dbReference type="PROSITE" id="PS50280"/>
    </source>
</evidence>
<protein>
    <recommendedName>
        <fullName evidence="2">SET domain-containing protein</fullName>
    </recommendedName>
</protein>
<dbReference type="Gene3D" id="2.170.270.10">
    <property type="entry name" value="SET domain"/>
    <property type="match status" value="2"/>
</dbReference>
<name>A0AAE9F9X9_CAEBR</name>
<feature type="region of interest" description="Disordered" evidence="1">
    <location>
        <begin position="352"/>
        <end position="378"/>
    </location>
</feature>
<accession>A0AAE9F9X9</accession>
<dbReference type="Pfam" id="PF00856">
    <property type="entry name" value="SET"/>
    <property type="match status" value="2"/>
</dbReference>
<feature type="compositionally biased region" description="Low complexity" evidence="1">
    <location>
        <begin position="1"/>
        <end position="14"/>
    </location>
</feature>
<dbReference type="SMART" id="SM00317">
    <property type="entry name" value="SET"/>
    <property type="match status" value="2"/>
</dbReference>
<dbReference type="InterPro" id="IPR001214">
    <property type="entry name" value="SET_dom"/>
</dbReference>
<dbReference type="PROSITE" id="PS50280">
    <property type="entry name" value="SET"/>
    <property type="match status" value="2"/>
</dbReference>
<feature type="compositionally biased region" description="Polar residues" evidence="1">
    <location>
        <begin position="352"/>
        <end position="362"/>
    </location>
</feature>
<reference evidence="3 4" key="1">
    <citation type="submission" date="2022-04" db="EMBL/GenBank/DDBJ databases">
        <title>Chromosome-level reference genomes for two strains of Caenorhabditis briggsae: an improved platform for comparative genomics.</title>
        <authorList>
            <person name="Stevens L."/>
            <person name="Andersen E."/>
        </authorList>
    </citation>
    <scope>NUCLEOTIDE SEQUENCE [LARGE SCALE GENOMIC DNA]</scope>
    <source>
        <strain evidence="3">VX34</strain>
        <tissue evidence="3">Whole-organism</tissue>
    </source>
</reference>
<feature type="region of interest" description="Disordered" evidence="1">
    <location>
        <begin position="1"/>
        <end position="28"/>
    </location>
</feature>
<dbReference type="SUPFAM" id="SSF82199">
    <property type="entry name" value="SET domain"/>
    <property type="match status" value="2"/>
</dbReference>
<dbReference type="EMBL" id="CP092625">
    <property type="protein sequence ID" value="UMM41796.1"/>
    <property type="molecule type" value="Genomic_DNA"/>
</dbReference>
<feature type="compositionally biased region" description="Basic and acidic residues" evidence="1">
    <location>
        <begin position="17"/>
        <end position="28"/>
    </location>
</feature>
<evidence type="ECO:0000256" key="1">
    <source>
        <dbReference type="SAM" id="MobiDB-lite"/>
    </source>
</evidence>
<sequence length="759" mass="84928">MNRRQTTAQATTTAHLEAQKRAKFEQRKKETKQQAIRLAVAEKGEVVPTLSELPDQSLNSPSKFPSTAFYDTISTYPVGHGMNTSAYKAILLGAKPENQITCKCKHDCVTIPNCPCRRMAVWMNHGDCESLLVSGHEIDFSQGVHENKFYFSCSSGCKCTGCSLNSVLEAKKDHNEKVKVTRRRLDVGFGVEAKRHIEKGEFIATFVGTLCGPLTANGLKAETINVRYSYTATNKNSIKQVTKLLKSKEYVRYLREAYHSDIIIDPLERGNFTRFFNHSCQPNLTIVKVCAGGVSPLDLNMVFVANRAINQGEEMTFDYGPHYLMGQCLCEICKNKEDVDMATAENINGGSESENICPNTPNRLGKRPSGVKKPQIPKKSKKNGLMTLMAITRNSKMKLRPRNQPPRVSRAKPMKKKAIVPIKPTIVTGETLPLFSRLKDFGKNLLCNFPGTAFFTSIVVNVLGAYLSKAVTEAIKLGNQNPICCSCGPGVSCMENPDCECAIASKQFQKKLKIPPVLRKKAVKLDENQYWRIQFCCGPKCQCSSECSLKGLDEIDKDHNKKFEVYREEEKMGFCVSTKKYIAKGTPVMSFNGEIVGKRALKKGSDAEQYSLKLIDQDQALIEFLKTANFLAKNLLRPLATAFDRVVFINPLKYGNVGRFLSHSCRPNLEMMRIFQGGVSPGHMRIVFIANCNIKAGENLSFDYGEDYVVNHIENCMCPEVCMKKNMKESKMNTVGAQRAVRNQTQETSMMGKLRSFFR</sequence>
<evidence type="ECO:0000313" key="4">
    <source>
        <dbReference type="Proteomes" id="UP000829354"/>
    </source>
</evidence>
<proteinExistence type="predicted"/>
<organism evidence="3 4">
    <name type="scientific">Caenorhabditis briggsae</name>
    <dbReference type="NCBI Taxonomy" id="6238"/>
    <lineage>
        <taxon>Eukaryota</taxon>
        <taxon>Metazoa</taxon>
        <taxon>Ecdysozoa</taxon>
        <taxon>Nematoda</taxon>
        <taxon>Chromadorea</taxon>
        <taxon>Rhabditida</taxon>
        <taxon>Rhabditina</taxon>
        <taxon>Rhabditomorpha</taxon>
        <taxon>Rhabditoidea</taxon>
        <taxon>Rhabditidae</taxon>
        <taxon>Peloderinae</taxon>
        <taxon>Caenorhabditis</taxon>
    </lineage>
</organism>
<dbReference type="Proteomes" id="UP000829354">
    <property type="component" value="Chromosome X"/>
</dbReference>
<dbReference type="PANTHER" id="PTHR47250:SF1">
    <property type="entry name" value="SET DOMAIN-CONTAINING PROTEIN"/>
    <property type="match status" value="1"/>
</dbReference>
<gene>
    <name evidence="3" type="ORF">L5515_017897</name>
</gene>
<keyword evidence="4" id="KW-1185">Reference proteome</keyword>
<feature type="domain" description="SET" evidence="2">
    <location>
        <begin position="176"/>
        <end position="320"/>
    </location>
</feature>
<dbReference type="AlphaFoldDB" id="A0AAE9F9X9"/>
<evidence type="ECO:0000313" key="3">
    <source>
        <dbReference type="EMBL" id="UMM41796.1"/>
    </source>
</evidence>
<dbReference type="InterPro" id="IPR053105">
    <property type="entry name" value="Class_V-like_SAM-MTase"/>
</dbReference>
<feature type="compositionally biased region" description="Basic residues" evidence="1">
    <location>
        <begin position="364"/>
        <end position="378"/>
    </location>
</feature>
<feature type="domain" description="SET" evidence="2">
    <location>
        <begin position="561"/>
        <end position="705"/>
    </location>
</feature>
<dbReference type="PANTHER" id="PTHR47250">
    <property type="entry name" value="HISTONE-LYSINE N-METHYLTRANSFERASE SET-6"/>
    <property type="match status" value="1"/>
</dbReference>